<proteinExistence type="predicted"/>
<keyword evidence="2" id="KW-1185">Reference proteome</keyword>
<gene>
    <name evidence="1" type="ORF">CLUMA_CG002435</name>
</gene>
<organism evidence="1 2">
    <name type="scientific">Clunio marinus</name>
    <dbReference type="NCBI Taxonomy" id="568069"/>
    <lineage>
        <taxon>Eukaryota</taxon>
        <taxon>Metazoa</taxon>
        <taxon>Ecdysozoa</taxon>
        <taxon>Arthropoda</taxon>
        <taxon>Hexapoda</taxon>
        <taxon>Insecta</taxon>
        <taxon>Pterygota</taxon>
        <taxon>Neoptera</taxon>
        <taxon>Endopterygota</taxon>
        <taxon>Diptera</taxon>
        <taxon>Nematocera</taxon>
        <taxon>Chironomoidea</taxon>
        <taxon>Chironomidae</taxon>
        <taxon>Clunio</taxon>
    </lineage>
</organism>
<reference evidence="1 2" key="1">
    <citation type="submission" date="2015-04" db="EMBL/GenBank/DDBJ databases">
        <authorList>
            <person name="Syromyatnikov M.Y."/>
            <person name="Popov V.N."/>
        </authorList>
    </citation>
    <scope>NUCLEOTIDE SEQUENCE [LARGE SCALE GENOMIC DNA]</scope>
</reference>
<accession>A0A1J1HQ82</accession>
<evidence type="ECO:0000313" key="1">
    <source>
        <dbReference type="EMBL" id="CRK88630.1"/>
    </source>
</evidence>
<name>A0A1J1HQ82_9DIPT</name>
<sequence>MKCLLNKKGFNNVATRNRFKERNCRLPYDKKLLDYDSPRCNEICIILRADLCSNFVQFAATLG</sequence>
<dbReference type="Proteomes" id="UP000183832">
    <property type="component" value="Unassembled WGS sequence"/>
</dbReference>
<dbReference type="EMBL" id="CVRI01000009">
    <property type="protein sequence ID" value="CRK88630.1"/>
    <property type="molecule type" value="Genomic_DNA"/>
</dbReference>
<evidence type="ECO:0000313" key="2">
    <source>
        <dbReference type="Proteomes" id="UP000183832"/>
    </source>
</evidence>
<dbReference type="AlphaFoldDB" id="A0A1J1HQ82"/>
<protein>
    <submittedName>
        <fullName evidence="1">CLUMA_CG002435, isoform A</fullName>
    </submittedName>
</protein>